<reference evidence="3" key="1">
    <citation type="submission" date="2023-08" db="EMBL/GenBank/DDBJ databases">
        <authorList>
            <person name="Chen Y."/>
            <person name="Shah S."/>
            <person name="Dougan E. K."/>
            <person name="Thang M."/>
            <person name="Chan C."/>
        </authorList>
    </citation>
    <scope>NUCLEOTIDE SEQUENCE</scope>
</reference>
<evidence type="ECO:0000259" key="2">
    <source>
        <dbReference type="PROSITE" id="PS50053"/>
    </source>
</evidence>
<dbReference type="AlphaFoldDB" id="A0AA36MPW3"/>
<dbReference type="CDD" id="cd17039">
    <property type="entry name" value="Ubl_ubiquitin_like"/>
    <property type="match status" value="1"/>
</dbReference>
<dbReference type="PROSITE" id="PS50053">
    <property type="entry name" value="UBIQUITIN_2"/>
    <property type="match status" value="1"/>
</dbReference>
<dbReference type="InterPro" id="IPR029071">
    <property type="entry name" value="Ubiquitin-like_domsf"/>
</dbReference>
<dbReference type="InterPro" id="IPR025197">
    <property type="entry name" value="DUF4116"/>
</dbReference>
<sequence length="622" mass="67881">MAPRAAEVVPRQKTGEDSGCEATFFEAEEEASPPLELHELVALKVIQQGRLVLETQVDATTTVGHIKGQLELANGTPGDAQILTLHGLPLQNTQVLREQICQPATITMRKSDASWAAELEELLGAGDVASLFRARQSLGLLRDAAAQDAHALKEQALQLFADMTGKFKKATSMVLSSAAGLEAAASELRRNREVVFEVVPRSSKGSRRAAEDLMRCRSGLLSSANINGEMLMSCSRLLGPSHFELTAQLKELREVLQQQQELLLREQELLQLQRHGHSLSHAAVQRELQESHVALEGLEEDGILLEQLAQELLTARRAYRSAVASNLIAIKRSTEYLQQDEGVVLSWALNHVSKGRILDRDFILTVVQSNGEALEDAPPELQEDREVVLEALRSSNGWALQFAAAGLKRDREIVLTAVRRNGLSLEFAAAEMRADRDVVLAAVQVQGEALEFAAEALRNDHEIVATAIRTSRGWAMQFASQELRKDRRLVLGALHANGLMLEHAPSLQGDAEIVVAAVRSNPAALQFATEKLKGDKAVVLAAVSKDGNTLRYASKAMKASREVVLAAAQQAGEHVLLLADEIFHEDAGLAGMARKYSESDVEQSAGVEENSWTDTVYVKTRL</sequence>
<accession>A0AA36MPW3</accession>
<feature type="coiled-coil region" evidence="1">
    <location>
        <begin position="242"/>
        <end position="301"/>
    </location>
</feature>
<dbReference type="EMBL" id="CAUJNA010000657">
    <property type="protein sequence ID" value="CAJ1379772.1"/>
    <property type="molecule type" value="Genomic_DNA"/>
</dbReference>
<keyword evidence="1" id="KW-0175">Coiled coil</keyword>
<dbReference type="Proteomes" id="UP001178507">
    <property type="component" value="Unassembled WGS sequence"/>
</dbReference>
<feature type="domain" description="Ubiquitin-like" evidence="2">
    <location>
        <begin position="41"/>
        <end position="98"/>
    </location>
</feature>
<dbReference type="InterPro" id="IPR000626">
    <property type="entry name" value="Ubiquitin-like_dom"/>
</dbReference>
<protein>
    <recommendedName>
        <fullName evidence="2">Ubiquitin-like domain-containing protein</fullName>
    </recommendedName>
</protein>
<dbReference type="SUPFAM" id="SSF54236">
    <property type="entry name" value="Ubiquitin-like"/>
    <property type="match status" value="1"/>
</dbReference>
<gene>
    <name evidence="3" type="ORF">EVOR1521_LOCUS7908</name>
</gene>
<evidence type="ECO:0000313" key="4">
    <source>
        <dbReference type="Proteomes" id="UP001178507"/>
    </source>
</evidence>
<proteinExistence type="predicted"/>
<evidence type="ECO:0000256" key="1">
    <source>
        <dbReference type="SAM" id="Coils"/>
    </source>
</evidence>
<dbReference type="Pfam" id="PF13475">
    <property type="entry name" value="DUF4116"/>
    <property type="match status" value="4"/>
</dbReference>
<name>A0AA36MPW3_9DINO</name>
<comment type="caution">
    <text evidence="3">The sequence shown here is derived from an EMBL/GenBank/DDBJ whole genome shotgun (WGS) entry which is preliminary data.</text>
</comment>
<organism evidence="3 4">
    <name type="scientific">Effrenium voratum</name>
    <dbReference type="NCBI Taxonomy" id="2562239"/>
    <lineage>
        <taxon>Eukaryota</taxon>
        <taxon>Sar</taxon>
        <taxon>Alveolata</taxon>
        <taxon>Dinophyceae</taxon>
        <taxon>Suessiales</taxon>
        <taxon>Symbiodiniaceae</taxon>
        <taxon>Effrenium</taxon>
    </lineage>
</organism>
<evidence type="ECO:0000313" key="3">
    <source>
        <dbReference type="EMBL" id="CAJ1379772.1"/>
    </source>
</evidence>
<keyword evidence="4" id="KW-1185">Reference proteome</keyword>